<evidence type="ECO:0000313" key="3">
    <source>
        <dbReference type="Proteomes" id="UP000189464"/>
    </source>
</evidence>
<feature type="compositionally biased region" description="Pro residues" evidence="1">
    <location>
        <begin position="163"/>
        <end position="177"/>
    </location>
</feature>
<dbReference type="KEGG" id="dfg:B0537_11660"/>
<feature type="region of interest" description="Disordered" evidence="1">
    <location>
        <begin position="88"/>
        <end position="212"/>
    </location>
</feature>
<dbReference type="RefSeq" id="WP_077714727.1">
    <property type="nucleotide sequence ID" value="NZ_CP019698.1"/>
</dbReference>
<feature type="compositionally biased region" description="Polar residues" evidence="1">
    <location>
        <begin position="126"/>
        <end position="142"/>
    </location>
</feature>
<evidence type="ECO:0000313" key="2">
    <source>
        <dbReference type="EMBL" id="AQS59676.1"/>
    </source>
</evidence>
<organism evidence="2 3">
    <name type="scientific">Desulforamulus ferrireducens</name>
    <dbReference type="NCBI Taxonomy" id="1833852"/>
    <lineage>
        <taxon>Bacteria</taxon>
        <taxon>Bacillati</taxon>
        <taxon>Bacillota</taxon>
        <taxon>Clostridia</taxon>
        <taxon>Eubacteriales</taxon>
        <taxon>Peptococcaceae</taxon>
        <taxon>Desulforamulus</taxon>
    </lineage>
</organism>
<name>A0A1S6IY33_9FIRM</name>
<proteinExistence type="predicted"/>
<dbReference type="EMBL" id="CP019698">
    <property type="protein sequence ID" value="AQS59676.1"/>
    <property type="molecule type" value="Genomic_DNA"/>
</dbReference>
<dbReference type="OrthoDB" id="1787464at2"/>
<protein>
    <submittedName>
        <fullName evidence="2">Uncharacterized protein</fullName>
    </submittedName>
</protein>
<reference evidence="2 3" key="1">
    <citation type="journal article" date="2016" name="Int. J. Syst. Evol. Microbiol.">
        <title>Desulfotomaculum ferrireducens sp. nov., a moderately thermophilic sulfate-reducing and dissimilatory Fe(III)-reducing bacterium isolated from compost.</title>
        <authorList>
            <person name="Yang G."/>
            <person name="Guo J."/>
            <person name="Zhuang L."/>
            <person name="Yuan Y."/>
            <person name="Zhou S."/>
        </authorList>
    </citation>
    <scope>NUCLEOTIDE SEQUENCE [LARGE SCALE GENOMIC DNA]</scope>
    <source>
        <strain evidence="2 3">GSS09</strain>
    </source>
</reference>
<dbReference type="Proteomes" id="UP000189464">
    <property type="component" value="Chromosome"/>
</dbReference>
<evidence type="ECO:0000256" key="1">
    <source>
        <dbReference type="SAM" id="MobiDB-lite"/>
    </source>
</evidence>
<keyword evidence="3" id="KW-1185">Reference proteome</keyword>
<accession>A0A1S6IY33</accession>
<sequence>MAQYKVIRQTRQLTPPDPCNCYQNDHVDLVVEGAGIRLCRLSNLSVPAEVSAYIPRVEIRQRRYENGQLISEDERIYNSITVVHAPRHPLENPAGQESLQQPSPGNGDTNDLVLGPPGSDDPSGEIGSNNDQGSSESPSGTQPALPKPPVAPGLEQPGAVTPPKIPAQPEPHPPPVAPREANTPFLPRPLRKERPTNPVITINKRPLDHPRM</sequence>
<gene>
    <name evidence="2" type="ORF">B0537_11660</name>
</gene>
<dbReference type="STRING" id="1833852.B0537_11660"/>
<feature type="compositionally biased region" description="Polar residues" evidence="1">
    <location>
        <begin position="95"/>
        <end position="109"/>
    </location>
</feature>
<dbReference type="AlphaFoldDB" id="A0A1S6IY33"/>